<proteinExistence type="predicted"/>
<sequence>MAAIVSTPAMAGGLDSGTSAVTNFKIWFYGLVGIGASVYLVYKAAECWGDRASWTEFGKAVAWVAAAGGTAVLAPWAWNLFVN</sequence>
<feature type="transmembrane region" description="Helical" evidence="1">
    <location>
        <begin position="57"/>
        <end position="78"/>
    </location>
</feature>
<comment type="caution">
    <text evidence="2">The sequence shown here is derived from an EMBL/GenBank/DDBJ whole genome shotgun (WGS) entry which is preliminary data.</text>
</comment>
<dbReference type="AlphaFoldDB" id="A0A132EM44"/>
<evidence type="ECO:0000313" key="3">
    <source>
        <dbReference type="Proteomes" id="UP000062912"/>
    </source>
</evidence>
<feature type="transmembrane region" description="Helical" evidence="1">
    <location>
        <begin position="26"/>
        <end position="45"/>
    </location>
</feature>
<evidence type="ECO:0000256" key="1">
    <source>
        <dbReference type="SAM" id="Phobius"/>
    </source>
</evidence>
<organism evidence="2 3">
    <name type="scientific">Burkholderia pseudomultivorans</name>
    <dbReference type="NCBI Taxonomy" id="1207504"/>
    <lineage>
        <taxon>Bacteria</taxon>
        <taxon>Pseudomonadati</taxon>
        <taxon>Pseudomonadota</taxon>
        <taxon>Betaproteobacteria</taxon>
        <taxon>Burkholderiales</taxon>
        <taxon>Burkholderiaceae</taxon>
        <taxon>Burkholderia</taxon>
        <taxon>Burkholderia cepacia complex</taxon>
    </lineage>
</organism>
<keyword evidence="1" id="KW-0812">Transmembrane</keyword>
<keyword evidence="1" id="KW-1133">Transmembrane helix</keyword>
<name>A0A132EM44_9BURK</name>
<protein>
    <recommendedName>
        <fullName evidence="4">Conjugal transfer protein</fullName>
    </recommendedName>
</protein>
<keyword evidence="1" id="KW-0472">Membrane</keyword>
<evidence type="ECO:0000313" key="2">
    <source>
        <dbReference type="EMBL" id="KWF37403.1"/>
    </source>
</evidence>
<evidence type="ECO:0008006" key="4">
    <source>
        <dbReference type="Google" id="ProtNLM"/>
    </source>
</evidence>
<dbReference type="EMBL" id="LPJR01000002">
    <property type="protein sequence ID" value="KWF37403.1"/>
    <property type="molecule type" value="Genomic_DNA"/>
</dbReference>
<gene>
    <name evidence="2" type="ORF">WT56_34250</name>
</gene>
<reference evidence="2 3" key="1">
    <citation type="submission" date="2015-11" db="EMBL/GenBank/DDBJ databases">
        <title>Expanding the genomic diversity of Burkholderia species for the development of highly accurate diagnostics.</title>
        <authorList>
            <person name="Sahl J."/>
            <person name="Keim P."/>
            <person name="Wagner D."/>
        </authorList>
    </citation>
    <scope>NUCLEOTIDE SEQUENCE [LARGE SCALE GENOMIC DNA]</scope>
    <source>
        <strain evidence="2 3">MSMB368WGS</strain>
    </source>
</reference>
<dbReference type="Proteomes" id="UP000062912">
    <property type="component" value="Unassembled WGS sequence"/>
</dbReference>
<accession>A0A132EM44</accession>